<dbReference type="GO" id="GO:0003677">
    <property type="term" value="F:DNA binding"/>
    <property type="evidence" value="ECO:0007669"/>
    <property type="project" value="InterPro"/>
</dbReference>
<organism evidence="2 3">
    <name type="scientific">Micromonospora craniellae</name>
    <dbReference type="NCBI Taxonomy" id="2294034"/>
    <lineage>
        <taxon>Bacteria</taxon>
        <taxon>Bacillati</taxon>
        <taxon>Actinomycetota</taxon>
        <taxon>Actinomycetes</taxon>
        <taxon>Micromonosporales</taxon>
        <taxon>Micromonosporaceae</taxon>
        <taxon>Micromonospora</taxon>
    </lineage>
</organism>
<sequence length="155" mass="17679">MEARERRIAFADIKELAERIQRPPRNWTIDLIWAAHQAIEAGRVRHSDRHTLTDLVSLIRYTIGQDNELVPYAEKVRERYAGWLRQQEQAGATFTETERWWLDRMAEVIAVSAGINPDDLDNTPFTERGGIDGAIRDLGPSIAALIDQLNTELTA</sequence>
<proteinExistence type="predicted"/>
<protein>
    <recommendedName>
        <fullName evidence="1">EcoEI R protein C-terminal domain-containing protein</fullName>
    </recommendedName>
</protein>
<dbReference type="Pfam" id="PF08463">
    <property type="entry name" value="EcoEI_R_C"/>
    <property type="match status" value="1"/>
</dbReference>
<dbReference type="EMBL" id="QVFU01000115">
    <property type="protein sequence ID" value="RFS40152.1"/>
    <property type="molecule type" value="Genomic_DNA"/>
</dbReference>
<accession>A0A372FQB4</accession>
<evidence type="ECO:0000259" key="1">
    <source>
        <dbReference type="Pfam" id="PF08463"/>
    </source>
</evidence>
<evidence type="ECO:0000313" key="3">
    <source>
        <dbReference type="Proteomes" id="UP000262621"/>
    </source>
</evidence>
<dbReference type="GO" id="GO:0006304">
    <property type="term" value="P:DNA modification"/>
    <property type="evidence" value="ECO:0007669"/>
    <property type="project" value="InterPro"/>
</dbReference>
<feature type="domain" description="EcoEI R protein C-terminal" evidence="1">
    <location>
        <begin position="6"/>
        <end position="153"/>
    </location>
</feature>
<dbReference type="InterPro" id="IPR013670">
    <property type="entry name" value="EcoEI_R_C_dom"/>
</dbReference>
<dbReference type="Proteomes" id="UP000262621">
    <property type="component" value="Unassembled WGS sequence"/>
</dbReference>
<dbReference type="OrthoDB" id="9758243at2"/>
<name>A0A372FQB4_9ACTN</name>
<evidence type="ECO:0000313" key="2">
    <source>
        <dbReference type="EMBL" id="RFS40152.1"/>
    </source>
</evidence>
<keyword evidence="3" id="KW-1185">Reference proteome</keyword>
<dbReference type="AlphaFoldDB" id="A0A372FQB4"/>
<reference evidence="2 3" key="1">
    <citation type="submission" date="2018-08" db="EMBL/GenBank/DDBJ databases">
        <title>Verrucosispora craniellae sp. nov., isolated from a marine sponge in the South China Sea.</title>
        <authorList>
            <person name="Li L."/>
            <person name="Lin H.W."/>
        </authorList>
    </citation>
    <scope>NUCLEOTIDE SEQUENCE [LARGE SCALE GENOMIC DNA]</scope>
    <source>
        <strain evidence="2 3">LHW63014</strain>
    </source>
</reference>
<comment type="caution">
    <text evidence="2">The sequence shown here is derived from an EMBL/GenBank/DDBJ whole genome shotgun (WGS) entry which is preliminary data.</text>
</comment>
<gene>
    <name evidence="2" type="ORF">D0Q02_30640</name>
</gene>
<dbReference type="GO" id="GO:0003824">
    <property type="term" value="F:catalytic activity"/>
    <property type="evidence" value="ECO:0007669"/>
    <property type="project" value="InterPro"/>
</dbReference>